<dbReference type="EMBL" id="CP159872">
    <property type="protein sequence ID" value="XCM80642.1"/>
    <property type="molecule type" value="Genomic_DNA"/>
</dbReference>
<keyword evidence="6 11" id="KW-0808">Transferase</keyword>
<dbReference type="NCBIfam" id="TIGR00663">
    <property type="entry name" value="dnan"/>
    <property type="match status" value="1"/>
</dbReference>
<keyword evidence="5 11" id="KW-0963">Cytoplasm</keyword>
<dbReference type="PIRSF" id="PIRSF000804">
    <property type="entry name" value="DNA_pol_III_b"/>
    <property type="match status" value="1"/>
</dbReference>
<evidence type="ECO:0000256" key="6">
    <source>
        <dbReference type="ARBA" id="ARBA00022679"/>
    </source>
</evidence>
<comment type="subcellular location">
    <subcellularLocation>
        <location evidence="1 11">Cytoplasm</location>
    </subcellularLocation>
</comment>
<feature type="domain" description="DNA polymerase III beta sliding clamp N-terminal" evidence="12">
    <location>
        <begin position="1"/>
        <end position="118"/>
    </location>
</feature>
<comment type="similarity">
    <text evidence="2 11">Belongs to the beta sliding clamp family.</text>
</comment>
<dbReference type="InterPro" id="IPR022637">
    <property type="entry name" value="DNA_polIII_beta_cen"/>
</dbReference>
<dbReference type="CDD" id="cd00140">
    <property type="entry name" value="beta_clamp"/>
    <property type="match status" value="1"/>
</dbReference>
<dbReference type="InterPro" id="IPR022635">
    <property type="entry name" value="DNA_polIII_beta_C"/>
</dbReference>
<name>A0AAU8JWC5_9ACTN</name>
<dbReference type="Gene3D" id="3.10.150.10">
    <property type="entry name" value="DNA Polymerase III, subunit A, domain 2"/>
    <property type="match status" value="3"/>
</dbReference>
<evidence type="ECO:0000256" key="8">
    <source>
        <dbReference type="ARBA" id="ARBA00022705"/>
    </source>
</evidence>
<evidence type="ECO:0000313" key="15">
    <source>
        <dbReference type="EMBL" id="XCM80642.1"/>
    </source>
</evidence>
<evidence type="ECO:0000256" key="3">
    <source>
        <dbReference type="ARBA" id="ARBA00011400"/>
    </source>
</evidence>
<keyword evidence="8 11" id="KW-0235">DNA replication</keyword>
<evidence type="ECO:0000256" key="5">
    <source>
        <dbReference type="ARBA" id="ARBA00022490"/>
    </source>
</evidence>
<keyword evidence="9 11" id="KW-0239">DNA-directed DNA polymerase</keyword>
<dbReference type="AlphaFoldDB" id="A0AAU8JWC5"/>
<dbReference type="PANTHER" id="PTHR30478:SF0">
    <property type="entry name" value="BETA SLIDING CLAMP"/>
    <property type="match status" value="1"/>
</dbReference>
<organism evidence="15">
    <name type="scientific">Kitasatospora camelliae</name>
    <dbReference type="NCBI Taxonomy" id="3156397"/>
    <lineage>
        <taxon>Bacteria</taxon>
        <taxon>Bacillati</taxon>
        <taxon>Actinomycetota</taxon>
        <taxon>Actinomycetes</taxon>
        <taxon>Kitasatosporales</taxon>
        <taxon>Streptomycetaceae</taxon>
        <taxon>Kitasatospora</taxon>
    </lineage>
</organism>
<evidence type="ECO:0000256" key="1">
    <source>
        <dbReference type="ARBA" id="ARBA00004496"/>
    </source>
</evidence>
<evidence type="ECO:0000256" key="7">
    <source>
        <dbReference type="ARBA" id="ARBA00022695"/>
    </source>
</evidence>
<evidence type="ECO:0000256" key="10">
    <source>
        <dbReference type="ARBA" id="ARBA00023125"/>
    </source>
</evidence>
<comment type="function">
    <text evidence="11">Confers DNA tethering and processivity to DNA polymerases and other proteins. Acts as a clamp, forming a ring around DNA (a reaction catalyzed by the clamp-loading complex) which diffuses in an ATP-independent manner freely and bidirectionally along dsDNA. Initially characterized for its ability to contact the catalytic subunit of DNA polymerase III (Pol III), a complex, multichain enzyme responsible for most of the replicative synthesis in bacteria; Pol III exhibits 3'-5' exonuclease proofreading activity. The beta chain is required for initiation of replication as well as for processivity of DNA replication.</text>
</comment>
<feature type="domain" description="DNA polymerase III beta sliding clamp central" evidence="13">
    <location>
        <begin position="127"/>
        <end position="246"/>
    </location>
</feature>
<sequence length="376" mass="39889">MKFRVERDVLAEAVAWAARSLPARPPVPVLAGLLLTAQEGSLALSGFDYEVSARVELEADVEEAGTVLVSGRLLNDISRNLPNRPVEISTDGMRVSVVCGSSRFTLPTLPVDEYPALPVMPTATGTVPGDVFASAVSQAAVAAGRDDTLPVLTGVRVEIDGDRITLAATDRYRFAVRELLWKPEQPDINAVALVPAKTLQDIAKSLGSGDNVSIALSTGGAGEGLIGFEGAGRRTTTRLLEGEFPKFRSIFPTEFSAVAAVQTQPFLEALKRVSLVAERNTPVRLNFEQGVLTLEAGSGDDAQASERVDADLEGDDISIAFNPGYLEEGLKAIDSAYAQLSFTTPTKPALLTGKAAVDAESDEAYQYLIMPVRLSG</sequence>
<evidence type="ECO:0000256" key="4">
    <source>
        <dbReference type="ARBA" id="ARBA00021035"/>
    </source>
</evidence>
<dbReference type="PANTHER" id="PTHR30478">
    <property type="entry name" value="DNA POLYMERASE III SUBUNIT BETA"/>
    <property type="match status" value="1"/>
</dbReference>
<evidence type="ECO:0000259" key="14">
    <source>
        <dbReference type="Pfam" id="PF02768"/>
    </source>
</evidence>
<dbReference type="GO" id="GO:0009360">
    <property type="term" value="C:DNA polymerase III complex"/>
    <property type="evidence" value="ECO:0007669"/>
    <property type="project" value="InterPro"/>
</dbReference>
<dbReference type="GO" id="GO:0008408">
    <property type="term" value="F:3'-5' exonuclease activity"/>
    <property type="evidence" value="ECO:0007669"/>
    <property type="project" value="InterPro"/>
</dbReference>
<dbReference type="GO" id="GO:0003887">
    <property type="term" value="F:DNA-directed DNA polymerase activity"/>
    <property type="evidence" value="ECO:0007669"/>
    <property type="project" value="UniProtKB-UniRule"/>
</dbReference>
<dbReference type="SUPFAM" id="SSF55979">
    <property type="entry name" value="DNA clamp"/>
    <property type="match status" value="3"/>
</dbReference>
<dbReference type="FunFam" id="3.10.150.10:FF:000001">
    <property type="entry name" value="Beta sliding clamp"/>
    <property type="match status" value="1"/>
</dbReference>
<accession>A0AAU8JWC5</accession>
<comment type="subunit">
    <text evidence="3">Forms a ring-shaped head-to-tail homodimer around DNA which binds and tethers DNA polymerases and other proteins to the DNA. The DNA replisome complex has a single clamp-loading complex (3 tau and 1 each of delta, delta', psi and chi subunits) which binds 3 Pol III cores (1 core on the leading strand and 2 on the lagging strand) each with a beta sliding clamp dimer. Additional proteins in the replisome are other copies of gamma, psi and chi, Ssb, DNA helicase and RNA primase.</text>
</comment>
<dbReference type="InterPro" id="IPR046938">
    <property type="entry name" value="DNA_clamp_sf"/>
</dbReference>
<dbReference type="SMART" id="SM00480">
    <property type="entry name" value="POL3Bc"/>
    <property type="match status" value="1"/>
</dbReference>
<evidence type="ECO:0000256" key="9">
    <source>
        <dbReference type="ARBA" id="ARBA00022932"/>
    </source>
</evidence>
<gene>
    <name evidence="15" type="primary">dnaN</name>
    <name evidence="15" type="ORF">ABWK59_17835</name>
</gene>
<dbReference type="Pfam" id="PF02767">
    <property type="entry name" value="DNA_pol3_beta_2"/>
    <property type="match status" value="1"/>
</dbReference>
<dbReference type="InterPro" id="IPR001001">
    <property type="entry name" value="DNA_polIII_beta"/>
</dbReference>
<evidence type="ECO:0000256" key="11">
    <source>
        <dbReference type="PIRNR" id="PIRNR000804"/>
    </source>
</evidence>
<evidence type="ECO:0000259" key="13">
    <source>
        <dbReference type="Pfam" id="PF02767"/>
    </source>
</evidence>
<dbReference type="GO" id="GO:0042802">
    <property type="term" value="F:identical protein binding"/>
    <property type="evidence" value="ECO:0007669"/>
    <property type="project" value="UniProtKB-ARBA"/>
</dbReference>
<protein>
    <recommendedName>
        <fullName evidence="4 11">Beta sliding clamp</fullName>
    </recommendedName>
</protein>
<dbReference type="FunFam" id="3.10.150.10:FF:000004">
    <property type="entry name" value="Beta sliding clamp"/>
    <property type="match status" value="1"/>
</dbReference>
<keyword evidence="10" id="KW-0238">DNA-binding</keyword>
<dbReference type="Pfam" id="PF00712">
    <property type="entry name" value="DNA_pol3_beta"/>
    <property type="match status" value="1"/>
</dbReference>
<feature type="domain" description="DNA polymerase III beta sliding clamp C-terminal" evidence="14">
    <location>
        <begin position="248"/>
        <end position="372"/>
    </location>
</feature>
<dbReference type="InterPro" id="IPR022634">
    <property type="entry name" value="DNA_polIII_beta_N"/>
</dbReference>
<evidence type="ECO:0000259" key="12">
    <source>
        <dbReference type="Pfam" id="PF00712"/>
    </source>
</evidence>
<dbReference type="KEGG" id="kcm:ABWK59_17835"/>
<dbReference type="GO" id="GO:0005737">
    <property type="term" value="C:cytoplasm"/>
    <property type="evidence" value="ECO:0007669"/>
    <property type="project" value="UniProtKB-SubCell"/>
</dbReference>
<dbReference type="RefSeq" id="WP_354641577.1">
    <property type="nucleotide sequence ID" value="NZ_CP159872.1"/>
</dbReference>
<dbReference type="Pfam" id="PF02768">
    <property type="entry name" value="DNA_pol3_beta_3"/>
    <property type="match status" value="1"/>
</dbReference>
<evidence type="ECO:0000256" key="2">
    <source>
        <dbReference type="ARBA" id="ARBA00010752"/>
    </source>
</evidence>
<proteinExistence type="inferred from homology"/>
<dbReference type="FunFam" id="3.10.150.10:FF:000005">
    <property type="entry name" value="Beta sliding clamp"/>
    <property type="match status" value="1"/>
</dbReference>
<keyword evidence="7 11" id="KW-0548">Nucleotidyltransferase</keyword>
<dbReference type="GO" id="GO:0006271">
    <property type="term" value="P:DNA strand elongation involved in DNA replication"/>
    <property type="evidence" value="ECO:0007669"/>
    <property type="project" value="TreeGrafter"/>
</dbReference>
<reference evidence="15" key="1">
    <citation type="submission" date="2024-06" db="EMBL/GenBank/DDBJ databases">
        <title>The genome sequences of Kitasatospora sp. strain HUAS MG31.</title>
        <authorList>
            <person name="Mo P."/>
        </authorList>
    </citation>
    <scope>NUCLEOTIDE SEQUENCE</scope>
    <source>
        <strain evidence="15">HUAS MG31</strain>
    </source>
</reference>
<dbReference type="GO" id="GO:0003677">
    <property type="term" value="F:DNA binding"/>
    <property type="evidence" value="ECO:0007669"/>
    <property type="project" value="UniProtKB-UniRule"/>
</dbReference>